<dbReference type="AlphaFoldDB" id="A0A4P7UJS7"/>
<dbReference type="Proteomes" id="UP000297065">
    <property type="component" value="Chromosome"/>
</dbReference>
<dbReference type="PANTHER" id="PTHR43663">
    <property type="entry name" value="CHROMATE TRANSPORT PROTEIN-RELATED"/>
    <property type="match status" value="1"/>
</dbReference>
<feature type="transmembrane region" description="Helical" evidence="7">
    <location>
        <begin position="62"/>
        <end position="81"/>
    </location>
</feature>
<feature type="transmembrane region" description="Helical" evidence="7">
    <location>
        <begin position="153"/>
        <end position="183"/>
    </location>
</feature>
<sequence>MLNAVQKQSPENRTPIGVKDIFFAFTQIGLTSFGGGMSGRMMRLFVYERHWMDEESFLNGLALSQALPGVNVSNMAIWIGYQLGGSRGAFAGIMGILFLPALLIVLLGVSFAQLTQFPVTHIALAGAAAAAIGLSISMGITAVALLPRRIFPLLLTVITFVAAGILHWSLIWTVVVCGFAGVAMEYWRALKKPEEHK</sequence>
<evidence type="ECO:0000313" key="8">
    <source>
        <dbReference type="EMBL" id="QCC85957.1"/>
    </source>
</evidence>
<proteinExistence type="inferred from homology"/>
<dbReference type="PANTHER" id="PTHR43663:SF1">
    <property type="entry name" value="CHROMATE TRANSPORTER"/>
    <property type="match status" value="1"/>
</dbReference>
<evidence type="ECO:0000313" key="9">
    <source>
        <dbReference type="Proteomes" id="UP000297065"/>
    </source>
</evidence>
<evidence type="ECO:0000256" key="2">
    <source>
        <dbReference type="ARBA" id="ARBA00005262"/>
    </source>
</evidence>
<dbReference type="InterPro" id="IPR052518">
    <property type="entry name" value="CHR_Transporter"/>
</dbReference>
<evidence type="ECO:0000256" key="3">
    <source>
        <dbReference type="ARBA" id="ARBA00022475"/>
    </source>
</evidence>
<keyword evidence="6 7" id="KW-0472">Membrane</keyword>
<name>A0A4P7UJS7_DESDE</name>
<keyword evidence="3" id="KW-1003">Cell membrane</keyword>
<evidence type="ECO:0000256" key="4">
    <source>
        <dbReference type="ARBA" id="ARBA00022692"/>
    </source>
</evidence>
<accession>A0A4P7UJS7</accession>
<dbReference type="EMBL" id="CP036295">
    <property type="protein sequence ID" value="QCC85957.1"/>
    <property type="molecule type" value="Genomic_DNA"/>
</dbReference>
<evidence type="ECO:0000256" key="5">
    <source>
        <dbReference type="ARBA" id="ARBA00022989"/>
    </source>
</evidence>
<evidence type="ECO:0000256" key="6">
    <source>
        <dbReference type="ARBA" id="ARBA00023136"/>
    </source>
</evidence>
<protein>
    <submittedName>
        <fullName evidence="8">Chromate transporter</fullName>
    </submittedName>
</protein>
<dbReference type="RefSeq" id="WP_136400081.1">
    <property type="nucleotide sequence ID" value="NZ_CP036295.1"/>
</dbReference>
<comment type="subcellular location">
    <subcellularLocation>
        <location evidence="1">Cell membrane</location>
        <topology evidence="1">Multi-pass membrane protein</topology>
    </subcellularLocation>
</comment>
<dbReference type="GO" id="GO:0015109">
    <property type="term" value="F:chromate transmembrane transporter activity"/>
    <property type="evidence" value="ECO:0007669"/>
    <property type="project" value="InterPro"/>
</dbReference>
<evidence type="ECO:0000256" key="7">
    <source>
        <dbReference type="SAM" id="Phobius"/>
    </source>
</evidence>
<organism evidence="8 9">
    <name type="scientific">Desulfovibrio desulfuricans</name>
    <dbReference type="NCBI Taxonomy" id="876"/>
    <lineage>
        <taxon>Bacteria</taxon>
        <taxon>Pseudomonadati</taxon>
        <taxon>Thermodesulfobacteriota</taxon>
        <taxon>Desulfovibrionia</taxon>
        <taxon>Desulfovibrionales</taxon>
        <taxon>Desulfovibrionaceae</taxon>
        <taxon>Desulfovibrio</taxon>
    </lineage>
</organism>
<keyword evidence="4 7" id="KW-0812">Transmembrane</keyword>
<dbReference type="InterPro" id="IPR003370">
    <property type="entry name" value="Chromate_transpt"/>
</dbReference>
<feature type="transmembrane region" description="Helical" evidence="7">
    <location>
        <begin position="21"/>
        <end position="42"/>
    </location>
</feature>
<feature type="transmembrane region" description="Helical" evidence="7">
    <location>
        <begin position="122"/>
        <end position="146"/>
    </location>
</feature>
<gene>
    <name evidence="8" type="ORF">DDIC_08725</name>
</gene>
<dbReference type="Pfam" id="PF02417">
    <property type="entry name" value="Chromate_transp"/>
    <property type="match status" value="1"/>
</dbReference>
<comment type="similarity">
    <text evidence="2">Belongs to the chromate ion transporter (CHR) (TC 2.A.51) family.</text>
</comment>
<keyword evidence="5 7" id="KW-1133">Transmembrane helix</keyword>
<evidence type="ECO:0000256" key="1">
    <source>
        <dbReference type="ARBA" id="ARBA00004651"/>
    </source>
</evidence>
<dbReference type="OrthoDB" id="8969999at2"/>
<reference evidence="8 9" key="1">
    <citation type="submission" date="2019-02" db="EMBL/GenBank/DDBJ databases">
        <title>Complete Genome Sequence of Desulfovibrio desulfuricans IC1, a Sulfonate Utilizing Anaerobe.</title>
        <authorList>
            <person name="Day L.A."/>
            <person name="De Leon K.B."/>
            <person name="Wall J.D."/>
        </authorList>
    </citation>
    <scope>NUCLEOTIDE SEQUENCE [LARGE SCALE GENOMIC DNA]</scope>
    <source>
        <strain evidence="8 9">IC1</strain>
    </source>
</reference>
<feature type="transmembrane region" description="Helical" evidence="7">
    <location>
        <begin position="88"/>
        <end position="110"/>
    </location>
</feature>
<dbReference type="GO" id="GO:0005886">
    <property type="term" value="C:plasma membrane"/>
    <property type="evidence" value="ECO:0007669"/>
    <property type="project" value="UniProtKB-SubCell"/>
</dbReference>